<feature type="compositionally biased region" description="Polar residues" evidence="1">
    <location>
        <begin position="657"/>
        <end position="673"/>
    </location>
</feature>
<dbReference type="PROSITE" id="PS00028">
    <property type="entry name" value="ZINC_FINGER_C2H2_1"/>
    <property type="match status" value="1"/>
</dbReference>
<dbReference type="AlphaFoldDB" id="A0A6G1K1W1"/>
<dbReference type="Proteomes" id="UP000799428">
    <property type="component" value="Unassembled WGS sequence"/>
</dbReference>
<dbReference type="InterPro" id="IPR013087">
    <property type="entry name" value="Znf_C2H2_type"/>
</dbReference>
<evidence type="ECO:0000259" key="2">
    <source>
        <dbReference type="PROSITE" id="PS00028"/>
    </source>
</evidence>
<accession>A0A6G1K1W1</accession>
<feature type="region of interest" description="Disordered" evidence="1">
    <location>
        <begin position="629"/>
        <end position="680"/>
    </location>
</feature>
<feature type="compositionally biased region" description="Polar residues" evidence="1">
    <location>
        <begin position="573"/>
        <end position="600"/>
    </location>
</feature>
<protein>
    <recommendedName>
        <fullName evidence="2">C2H2-type domain-containing protein</fullName>
    </recommendedName>
</protein>
<feature type="region of interest" description="Disordered" evidence="1">
    <location>
        <begin position="866"/>
        <end position="902"/>
    </location>
</feature>
<feature type="compositionally biased region" description="Low complexity" evidence="1">
    <location>
        <begin position="10"/>
        <end position="21"/>
    </location>
</feature>
<feature type="compositionally biased region" description="Polar residues" evidence="1">
    <location>
        <begin position="22"/>
        <end position="34"/>
    </location>
</feature>
<feature type="region of interest" description="Disordered" evidence="1">
    <location>
        <begin position="1"/>
        <end position="34"/>
    </location>
</feature>
<sequence length="902" mass="99839">MSHQPHSHKSNPNTSTYNNPSQAHQQPYTQDNRAQSWYTVPRSWDTINPEVSRVLQARVASPTQPSSNQQNYQYQPISRLTTTSLQQVNAIHTPTSGMARHMNESQREASPSPGYGRITLTLFLQNSVFKRFLIKFPTPPRTCQLLAIHIQLAGGDGRHRCLVLAYRCLLLTVLEFVYGQRIPTSHDSRATPWIGVGQHLYTVTCGASLTIHSCHVRSPPCFRRLLTGLNAQYGGTWRLSPPYLCGVTESGEQETRFEGRKKWVAWLLHDTMYLHPMKVQQDKLHLGLDMTSDYKLHWIPWQRCTFYSNLITAGESSYSNTPTIANGTHPLSAQILAGSFVVVPAAFLGGSESQKGPTRLSFSDCQRDSVPVTHLHSTSARKGSLRQRICKTLRQRTCKMFASRSGASNANLVYRNEFIHELGVPPAELEVPHAELPVSQYSTELDGHQECNRVPSRPFPSHAISQPSHVIPSGDYSDCCYPTHPNYSGRSATPNTQSQSPLEMTPLQSCPHSFYQPTPFSFSGSDTSGGPMAKSPLPSSTNMSSTNTAAQAAPQPSSSTFFSPSVSPSSPTLWNHQPYSEQHSIQGGAQQHPSSTSSATLGYTPYVESYGYKSNTADSLHNRENQLISPISTRRGSAAITPADASSTLPTPPAGSPTHSDGTSSLPRTTNSGPFHDEDDQRFRTSQTALFPSSGSSSAMDAAMETIFDNTPNSHRYNIDSVEEEEATSWDEANGYMNNPGIQYQHHHPQTYGSDAYMSLLQESGDSLHESEEPPPIYSPETVGHPSQIDISASRVGPHLGVTQAPMIPGVQNTKKKCSLCGKRFRGFYQKGNLKRHFTQKHSLPEAMRGEFERGLKCRRCPKSFKRADATRKHEWKKHGVPEAEPKKRTERKKGRVLGSLV</sequence>
<feature type="region of interest" description="Disordered" evidence="1">
    <location>
        <begin position="487"/>
        <end position="600"/>
    </location>
</feature>
<evidence type="ECO:0000313" key="3">
    <source>
        <dbReference type="EMBL" id="KAF2706856.1"/>
    </source>
</evidence>
<evidence type="ECO:0000256" key="1">
    <source>
        <dbReference type="SAM" id="MobiDB-lite"/>
    </source>
</evidence>
<proteinExistence type="predicted"/>
<feature type="domain" description="C2H2-type" evidence="2">
    <location>
        <begin position="858"/>
        <end position="879"/>
    </location>
</feature>
<reference evidence="3" key="1">
    <citation type="journal article" date="2020" name="Stud. Mycol.">
        <title>101 Dothideomycetes genomes: a test case for predicting lifestyles and emergence of pathogens.</title>
        <authorList>
            <person name="Haridas S."/>
            <person name="Albert R."/>
            <person name="Binder M."/>
            <person name="Bloem J."/>
            <person name="Labutti K."/>
            <person name="Salamov A."/>
            <person name="Andreopoulos B."/>
            <person name="Baker S."/>
            <person name="Barry K."/>
            <person name="Bills G."/>
            <person name="Bluhm B."/>
            <person name="Cannon C."/>
            <person name="Castanera R."/>
            <person name="Culley D."/>
            <person name="Daum C."/>
            <person name="Ezra D."/>
            <person name="Gonzalez J."/>
            <person name="Henrissat B."/>
            <person name="Kuo A."/>
            <person name="Liang C."/>
            <person name="Lipzen A."/>
            <person name="Lutzoni F."/>
            <person name="Magnuson J."/>
            <person name="Mondo S."/>
            <person name="Nolan M."/>
            <person name="Ohm R."/>
            <person name="Pangilinan J."/>
            <person name="Park H.-J."/>
            <person name="Ramirez L."/>
            <person name="Alfaro M."/>
            <person name="Sun H."/>
            <person name="Tritt A."/>
            <person name="Yoshinaga Y."/>
            <person name="Zwiers L.-H."/>
            <person name="Turgeon B."/>
            <person name="Goodwin S."/>
            <person name="Spatafora J."/>
            <person name="Crous P."/>
            <person name="Grigoriev I."/>
        </authorList>
    </citation>
    <scope>NUCLEOTIDE SEQUENCE</scope>
    <source>
        <strain evidence="3">CBS 279.74</strain>
    </source>
</reference>
<dbReference type="OrthoDB" id="8922241at2759"/>
<feature type="compositionally biased region" description="Polar residues" evidence="1">
    <location>
        <begin position="487"/>
        <end position="528"/>
    </location>
</feature>
<keyword evidence="4" id="KW-1185">Reference proteome</keyword>
<organism evidence="3 4">
    <name type="scientific">Pleomassaria siparia CBS 279.74</name>
    <dbReference type="NCBI Taxonomy" id="1314801"/>
    <lineage>
        <taxon>Eukaryota</taxon>
        <taxon>Fungi</taxon>
        <taxon>Dikarya</taxon>
        <taxon>Ascomycota</taxon>
        <taxon>Pezizomycotina</taxon>
        <taxon>Dothideomycetes</taxon>
        <taxon>Pleosporomycetidae</taxon>
        <taxon>Pleosporales</taxon>
        <taxon>Pleomassariaceae</taxon>
        <taxon>Pleomassaria</taxon>
    </lineage>
</organism>
<name>A0A6G1K1W1_9PLEO</name>
<dbReference type="Gene3D" id="3.30.160.60">
    <property type="entry name" value="Classic Zinc Finger"/>
    <property type="match status" value="1"/>
</dbReference>
<feature type="compositionally biased region" description="Basic and acidic residues" evidence="1">
    <location>
        <begin position="866"/>
        <end position="888"/>
    </location>
</feature>
<feature type="compositionally biased region" description="Low complexity" evidence="1">
    <location>
        <begin position="539"/>
        <end position="572"/>
    </location>
</feature>
<gene>
    <name evidence="3" type="ORF">K504DRAFT_536262</name>
</gene>
<evidence type="ECO:0000313" key="4">
    <source>
        <dbReference type="Proteomes" id="UP000799428"/>
    </source>
</evidence>
<dbReference type="EMBL" id="MU005775">
    <property type="protein sequence ID" value="KAF2706856.1"/>
    <property type="molecule type" value="Genomic_DNA"/>
</dbReference>